<feature type="region of interest" description="Disordered" evidence="2">
    <location>
        <begin position="1"/>
        <end position="22"/>
    </location>
</feature>
<sequence>MFPNGRWQHGRVVPHDSASKESRRKMAEAYSLNQKLNGKVSEEDLKKLRRKLEEDSEDTKQTGTTITDQMDLLCEQVKMLAGEVALCTSSLKRLSEQATSNPGDSQMMEQMQKLKDEIREKKRQIRVLEQRMIGSVETTTHASNSIEVSQWQPQPATPIKDSKAVTQSAIPRR</sequence>
<evidence type="ECO:0000313" key="4">
    <source>
        <dbReference type="Proteomes" id="UP000237347"/>
    </source>
</evidence>
<feature type="region of interest" description="Disordered" evidence="2">
    <location>
        <begin position="136"/>
        <end position="173"/>
    </location>
</feature>
<organism evidence="3 4">
    <name type="scientific">Quercus suber</name>
    <name type="common">Cork oak</name>
    <dbReference type="NCBI Taxonomy" id="58331"/>
    <lineage>
        <taxon>Eukaryota</taxon>
        <taxon>Viridiplantae</taxon>
        <taxon>Streptophyta</taxon>
        <taxon>Embryophyta</taxon>
        <taxon>Tracheophyta</taxon>
        <taxon>Spermatophyta</taxon>
        <taxon>Magnoliopsida</taxon>
        <taxon>eudicotyledons</taxon>
        <taxon>Gunneridae</taxon>
        <taxon>Pentapetalae</taxon>
        <taxon>rosids</taxon>
        <taxon>fabids</taxon>
        <taxon>Fagales</taxon>
        <taxon>Fagaceae</taxon>
        <taxon>Quercus</taxon>
    </lineage>
</organism>
<keyword evidence="4" id="KW-1185">Reference proteome</keyword>
<protein>
    <submittedName>
        <fullName evidence="3">Kinesin-like protein kin-7c</fullName>
    </submittedName>
</protein>
<comment type="caution">
    <text evidence="3">The sequence shown here is derived from an EMBL/GenBank/DDBJ whole genome shotgun (WGS) entry which is preliminary data.</text>
</comment>
<feature type="coiled-coil region" evidence="1">
    <location>
        <begin position="104"/>
        <end position="131"/>
    </location>
</feature>
<keyword evidence="1" id="KW-0175">Coiled coil</keyword>
<feature type="compositionally biased region" description="Polar residues" evidence="2">
    <location>
        <begin position="164"/>
        <end position="173"/>
    </location>
</feature>
<accession>A0AAW0KBJ2</accession>
<feature type="compositionally biased region" description="Basic and acidic residues" evidence="2">
    <location>
        <begin position="13"/>
        <end position="22"/>
    </location>
</feature>
<name>A0AAW0KBJ2_QUESU</name>
<dbReference type="AlphaFoldDB" id="A0AAW0KBJ2"/>
<feature type="compositionally biased region" description="Polar residues" evidence="2">
    <location>
        <begin position="136"/>
        <end position="154"/>
    </location>
</feature>
<dbReference type="Proteomes" id="UP000237347">
    <property type="component" value="Unassembled WGS sequence"/>
</dbReference>
<evidence type="ECO:0000313" key="3">
    <source>
        <dbReference type="EMBL" id="KAK7836612.1"/>
    </source>
</evidence>
<dbReference type="EMBL" id="PKMF04000349">
    <property type="protein sequence ID" value="KAK7836612.1"/>
    <property type="molecule type" value="Genomic_DNA"/>
</dbReference>
<reference evidence="3 4" key="1">
    <citation type="journal article" date="2018" name="Sci. Data">
        <title>The draft genome sequence of cork oak.</title>
        <authorList>
            <person name="Ramos A.M."/>
            <person name="Usie A."/>
            <person name="Barbosa P."/>
            <person name="Barros P.M."/>
            <person name="Capote T."/>
            <person name="Chaves I."/>
            <person name="Simoes F."/>
            <person name="Abreu I."/>
            <person name="Carrasquinho I."/>
            <person name="Faro C."/>
            <person name="Guimaraes J.B."/>
            <person name="Mendonca D."/>
            <person name="Nobrega F."/>
            <person name="Rodrigues L."/>
            <person name="Saibo N.J.M."/>
            <person name="Varela M.C."/>
            <person name="Egas C."/>
            <person name="Matos J."/>
            <person name="Miguel C.M."/>
            <person name="Oliveira M.M."/>
            <person name="Ricardo C.P."/>
            <person name="Goncalves S."/>
        </authorList>
    </citation>
    <scope>NUCLEOTIDE SEQUENCE [LARGE SCALE GENOMIC DNA]</scope>
    <source>
        <strain evidence="4">cv. HL8</strain>
    </source>
</reference>
<gene>
    <name evidence="3" type="primary">KIN7C_0</name>
    <name evidence="3" type="ORF">CFP56_022316</name>
</gene>
<proteinExistence type="predicted"/>
<evidence type="ECO:0000256" key="1">
    <source>
        <dbReference type="SAM" id="Coils"/>
    </source>
</evidence>
<evidence type="ECO:0000256" key="2">
    <source>
        <dbReference type="SAM" id="MobiDB-lite"/>
    </source>
</evidence>